<evidence type="ECO:0000313" key="1">
    <source>
        <dbReference type="EMBL" id="GAA0516363.1"/>
    </source>
</evidence>
<dbReference type="EMBL" id="BMMT01000022">
    <property type="protein sequence ID" value="GGJ03981.1"/>
    <property type="molecule type" value="Genomic_DNA"/>
</dbReference>
<dbReference type="EMBL" id="BAAAHC010000007">
    <property type="protein sequence ID" value="GAA0516363.1"/>
    <property type="molecule type" value="Genomic_DNA"/>
</dbReference>
<dbReference type="Proteomes" id="UP001500220">
    <property type="component" value="Unassembled WGS sequence"/>
</dbReference>
<keyword evidence="4" id="KW-1185">Reference proteome</keyword>
<proteinExistence type="predicted"/>
<reference evidence="4" key="3">
    <citation type="journal article" date="2019" name="Int. J. Syst. Evol. Microbiol.">
        <title>The Global Catalogue of Microorganisms (GCM) 10K type strain sequencing project: providing services to taxonomists for standard genome sequencing and annotation.</title>
        <authorList>
            <consortium name="The Broad Institute Genomics Platform"/>
            <consortium name="The Broad Institute Genome Sequencing Center for Infectious Disease"/>
            <person name="Wu L."/>
            <person name="Ma J."/>
        </authorList>
    </citation>
    <scope>NUCLEOTIDE SEQUENCE [LARGE SCALE GENOMIC DNA]</scope>
    <source>
        <strain evidence="4">JCM 10664</strain>
    </source>
</reference>
<accession>A0A917NIL6</accession>
<evidence type="ECO:0000313" key="2">
    <source>
        <dbReference type="EMBL" id="GGJ03981.1"/>
    </source>
</evidence>
<reference evidence="1" key="5">
    <citation type="submission" date="2023-12" db="EMBL/GenBank/DDBJ databases">
        <authorList>
            <person name="Sun Q."/>
            <person name="Inoue M."/>
        </authorList>
    </citation>
    <scope>NUCLEOTIDE SEQUENCE</scope>
    <source>
        <strain evidence="1">JCM 10664</strain>
    </source>
</reference>
<reference evidence="1" key="1">
    <citation type="journal article" date="2014" name="Int. J. Syst. Evol. Microbiol.">
        <title>Complete genome of a new Firmicutes species belonging to the dominant human colonic microbiota ('Ruminococcus bicirculans') reveals two chromosomes and a selective capacity to utilize plant glucans.</title>
        <authorList>
            <consortium name="NISC Comparative Sequencing Program"/>
            <person name="Wegmann U."/>
            <person name="Louis P."/>
            <person name="Goesmann A."/>
            <person name="Henrissat B."/>
            <person name="Duncan S.H."/>
            <person name="Flint H.J."/>
        </authorList>
    </citation>
    <scope>NUCLEOTIDE SEQUENCE</scope>
    <source>
        <strain evidence="1">JCM 10664</strain>
    </source>
</reference>
<evidence type="ECO:0000313" key="3">
    <source>
        <dbReference type="Proteomes" id="UP000597989"/>
    </source>
</evidence>
<reference evidence="2" key="4">
    <citation type="submission" date="2020-09" db="EMBL/GenBank/DDBJ databases">
        <authorList>
            <person name="Sun Q."/>
            <person name="Zhou Y."/>
        </authorList>
    </citation>
    <scope>NUCLEOTIDE SEQUENCE</scope>
    <source>
        <strain evidence="2">CGMCC 4.7206</strain>
    </source>
</reference>
<organism evidence="2 3">
    <name type="scientific">Saccharopolyspora thermophila</name>
    <dbReference type="NCBI Taxonomy" id="89367"/>
    <lineage>
        <taxon>Bacteria</taxon>
        <taxon>Bacillati</taxon>
        <taxon>Actinomycetota</taxon>
        <taxon>Actinomycetes</taxon>
        <taxon>Pseudonocardiales</taxon>
        <taxon>Pseudonocardiaceae</taxon>
        <taxon>Saccharopolyspora</taxon>
    </lineage>
</organism>
<evidence type="ECO:0000313" key="4">
    <source>
        <dbReference type="Proteomes" id="UP001500220"/>
    </source>
</evidence>
<dbReference type="AlphaFoldDB" id="A0A917NIL6"/>
<gene>
    <name evidence="1" type="ORF">GCM10009545_18080</name>
    <name evidence="2" type="ORF">GCM10011581_46260</name>
</gene>
<reference evidence="2 3" key="2">
    <citation type="journal article" date="2014" name="Int. J. Syst. Evol. Microbiol.">
        <title>Complete genome sequence of Corynebacterium casei LMG S-19264T (=DSM 44701T), isolated from a smear-ripened cheese.</title>
        <authorList>
            <consortium name="US DOE Joint Genome Institute (JGI-PGF)"/>
            <person name="Walter F."/>
            <person name="Albersmeier A."/>
            <person name="Kalinowski J."/>
            <person name="Ruckert C."/>
        </authorList>
    </citation>
    <scope>NUCLEOTIDE SEQUENCE [LARGE SCALE GENOMIC DNA]</scope>
    <source>
        <strain evidence="2 3">CGMCC 4.7206</strain>
    </source>
</reference>
<comment type="caution">
    <text evidence="2">The sequence shown here is derived from an EMBL/GenBank/DDBJ whole genome shotgun (WGS) entry which is preliminary data.</text>
</comment>
<name>A0A917NIL6_9PSEU</name>
<sequence length="73" mass="8499">MRACGDAFPCLTLRLHATTYAERAGCRHEEWAVSPDERGECQVMRPRTFARIWDIEACRERIVPVDELPADHW</sequence>
<dbReference type="Proteomes" id="UP000597989">
    <property type="component" value="Unassembled WGS sequence"/>
</dbReference>
<protein>
    <submittedName>
        <fullName evidence="2">Uncharacterized protein</fullName>
    </submittedName>
</protein>